<reference evidence="1" key="1">
    <citation type="submission" date="2022-10" db="EMBL/GenBank/DDBJ databases">
        <title>Culturing micro-colonial fungi from biological soil crusts in the Mojave desert and describing Neophaeococcomyces mojavensis, and introducing the new genera and species Taxawa tesnikishii.</title>
        <authorList>
            <person name="Kurbessoian T."/>
            <person name="Stajich J.E."/>
        </authorList>
    </citation>
    <scope>NUCLEOTIDE SEQUENCE</scope>
    <source>
        <strain evidence="1">JES_112</strain>
    </source>
</reference>
<accession>A0ACC3A1V4</accession>
<dbReference type="EMBL" id="JAPDRQ010000131">
    <property type="protein sequence ID" value="KAJ9654107.1"/>
    <property type="molecule type" value="Genomic_DNA"/>
</dbReference>
<sequence>MHLTILVSVAALLSALCSGALFERQSCSSDFKICAPPGAKTETLGPVSSSWATLFNDVVNIVSGFSINSPAVTTVDPSGPARREMAFCCSNIADCLLVPNYLIPMCWDRFTTNVFFPDGTYGAVVTGDFNTSNGDRINLVYGDYTLRDGQKGNIYNSPDVTSMKPETSTLPMPKPWTSSGEGSAIPATGLGTTGSLSTGTVVTPATTQAPSIGESITIVATMTGCNHCPAYNTTIPGPTQSGTTRLSSTSVFTTGIIMPTPPNQAIPFPSKTAALGAVVAFGLMSISCYLVPF</sequence>
<keyword evidence="2" id="KW-1185">Reference proteome</keyword>
<evidence type="ECO:0000313" key="1">
    <source>
        <dbReference type="EMBL" id="KAJ9654107.1"/>
    </source>
</evidence>
<comment type="caution">
    <text evidence="1">The sequence shown here is derived from an EMBL/GenBank/DDBJ whole genome shotgun (WGS) entry which is preliminary data.</text>
</comment>
<dbReference type="Proteomes" id="UP001172386">
    <property type="component" value="Unassembled WGS sequence"/>
</dbReference>
<proteinExistence type="predicted"/>
<organism evidence="1 2">
    <name type="scientific">Neophaeococcomyces mojaviensis</name>
    <dbReference type="NCBI Taxonomy" id="3383035"/>
    <lineage>
        <taxon>Eukaryota</taxon>
        <taxon>Fungi</taxon>
        <taxon>Dikarya</taxon>
        <taxon>Ascomycota</taxon>
        <taxon>Pezizomycotina</taxon>
        <taxon>Eurotiomycetes</taxon>
        <taxon>Chaetothyriomycetidae</taxon>
        <taxon>Chaetothyriales</taxon>
        <taxon>Chaetothyriales incertae sedis</taxon>
        <taxon>Neophaeococcomyces</taxon>
    </lineage>
</organism>
<gene>
    <name evidence="1" type="ORF">H2198_006787</name>
</gene>
<evidence type="ECO:0000313" key="2">
    <source>
        <dbReference type="Proteomes" id="UP001172386"/>
    </source>
</evidence>
<protein>
    <submittedName>
        <fullName evidence="1">Uncharacterized protein</fullName>
    </submittedName>
</protein>
<name>A0ACC3A1V4_9EURO</name>